<dbReference type="EMBL" id="CP113797">
    <property type="protein sequence ID" value="WAL61655.1"/>
    <property type="molecule type" value="Genomic_DNA"/>
</dbReference>
<evidence type="ECO:0000256" key="3">
    <source>
        <dbReference type="ARBA" id="ARBA00022630"/>
    </source>
</evidence>
<dbReference type="AlphaFoldDB" id="A0A9E9CC07"/>
<feature type="domain" description="Glucose-methanol-choline oxidoreductase C-terminal" evidence="7">
    <location>
        <begin position="399"/>
        <end position="525"/>
    </location>
</feature>
<dbReference type="InterPro" id="IPR007867">
    <property type="entry name" value="GMC_OxRtase_C"/>
</dbReference>
<evidence type="ECO:0000256" key="5">
    <source>
        <dbReference type="ARBA" id="ARBA00023002"/>
    </source>
</evidence>
<dbReference type="PANTHER" id="PTHR42784:SF1">
    <property type="entry name" value="PYRANOSE 2-OXIDASE"/>
    <property type="match status" value="1"/>
</dbReference>
<dbReference type="KEGG" id="tsin:OXH18_06635"/>
<evidence type="ECO:0000256" key="4">
    <source>
        <dbReference type="ARBA" id="ARBA00022827"/>
    </source>
</evidence>
<dbReference type="PANTHER" id="PTHR42784">
    <property type="entry name" value="PYRANOSE 2-OXIDASE"/>
    <property type="match status" value="1"/>
</dbReference>
<dbReference type="GO" id="GO:0016614">
    <property type="term" value="F:oxidoreductase activity, acting on CH-OH group of donors"/>
    <property type="evidence" value="ECO:0007669"/>
    <property type="project" value="InterPro"/>
</dbReference>
<evidence type="ECO:0000313" key="8">
    <source>
        <dbReference type="EMBL" id="WAL61655.1"/>
    </source>
</evidence>
<evidence type="ECO:0000256" key="2">
    <source>
        <dbReference type="ARBA" id="ARBA00010790"/>
    </source>
</evidence>
<gene>
    <name evidence="8" type="ORF">OXH18_06635</name>
</gene>
<reference evidence="8" key="1">
    <citation type="submission" date="2022-12" db="EMBL/GenBank/DDBJ databases">
        <title>Polyphasic identification of a Novel Hot-Spring Cyanobacterium Ocullathermofonsia sinensis gen nov. sp. nov. and Genomic Insights on its Adaptations to the Thermal Habitat.</title>
        <authorList>
            <person name="Daroch M."/>
            <person name="Tang J."/>
            <person name="Jiang Y."/>
        </authorList>
    </citation>
    <scope>NUCLEOTIDE SEQUENCE</scope>
    <source>
        <strain evidence="8">PKUAC-SCTA174</strain>
    </source>
</reference>
<keyword evidence="9" id="KW-1185">Reference proteome</keyword>
<proteinExistence type="inferred from homology"/>
<dbReference type="InterPro" id="IPR051473">
    <property type="entry name" value="P2Ox-like"/>
</dbReference>
<comment type="cofactor">
    <cofactor evidence="1">
        <name>FAD</name>
        <dbReference type="ChEBI" id="CHEBI:57692"/>
    </cofactor>
</comment>
<dbReference type="Proteomes" id="UP001163152">
    <property type="component" value="Chromosome"/>
</dbReference>
<dbReference type="SUPFAM" id="SSF51905">
    <property type="entry name" value="FAD/NAD(P)-binding domain"/>
    <property type="match status" value="1"/>
</dbReference>
<evidence type="ECO:0000313" key="9">
    <source>
        <dbReference type="Proteomes" id="UP001163152"/>
    </source>
</evidence>
<evidence type="ECO:0000259" key="7">
    <source>
        <dbReference type="Pfam" id="PF05199"/>
    </source>
</evidence>
<evidence type="ECO:0000256" key="1">
    <source>
        <dbReference type="ARBA" id="ARBA00001974"/>
    </source>
</evidence>
<sequence>MKFSDLNQLENDVVIETDLCIVGSGPAGLSIAKEFANTNIQVWIIESGGLKEDADTQTLYAIESIGVPRVMQQEILRYRIWGGTSHIWTGRCAPFDEIDFQHRDWVPYSGWPISRHELNPYLERASYNLGLGPNCYDERLWKQFGVQRPRLTLDPTLLKSAFWQFSKHPNTPNEPTRFGRGFLPPIADNIHVLLHANVTHINTNSVGKQVQSIEVSTLHHKRAQIKAKAFVLCCGGIENARLLLASNRYIPNGVGNHYDRVGRFLMDHAGCVLGTFNPRRSAAVQNLFGHYWLDDAQKRHVYLHGVALSPALQAKEQLLNCAAYLEVFPALNEPWQAIMRLTKSIKQTGLSRSLYPDTLAVASQLPDIAHGLYRRKVKHRPPITKADRIELWCLTEQPPDPDSRVTLSDQKDALGMPLSKLNWKISNQERRSVQRLSHLIVQEFQRLGLPQPDLADWLNADDNWQSHFIERAHPTGTTRMSAIPQDGVVDANCQVHGVEGLFIAGSSIFPTAGHANPTLMIVAMAIRLADRLKSHHFNSPLVEVGDWATAEKSGVG</sequence>
<accession>A0A9E9CC07</accession>
<dbReference type="Pfam" id="PF05199">
    <property type="entry name" value="GMC_oxred_C"/>
    <property type="match status" value="1"/>
</dbReference>
<dbReference type="InterPro" id="IPR036188">
    <property type="entry name" value="FAD/NAD-bd_sf"/>
</dbReference>
<keyword evidence="5" id="KW-0560">Oxidoreductase</keyword>
<keyword evidence="4" id="KW-0274">FAD</keyword>
<name>A0A9E9CC07_9CYAN</name>
<keyword evidence="3" id="KW-0285">Flavoprotein</keyword>
<comment type="similarity">
    <text evidence="2">Belongs to the GMC oxidoreductase family.</text>
</comment>
<protein>
    <submittedName>
        <fullName evidence="8">GMC family oxidoreductase</fullName>
    </submittedName>
</protein>
<organism evidence="8 9">
    <name type="scientific">Thermocoleostomius sinensis A174</name>
    <dbReference type="NCBI Taxonomy" id="2016057"/>
    <lineage>
        <taxon>Bacteria</taxon>
        <taxon>Bacillati</taxon>
        <taxon>Cyanobacteriota</taxon>
        <taxon>Cyanophyceae</taxon>
        <taxon>Oculatellales</taxon>
        <taxon>Oculatellaceae</taxon>
        <taxon>Thermocoleostomius</taxon>
    </lineage>
</organism>
<dbReference type="RefSeq" id="WP_268611671.1">
    <property type="nucleotide sequence ID" value="NZ_CP113797.1"/>
</dbReference>
<feature type="domain" description="Glucose-methanol-choline oxidoreductase N-terminal" evidence="6">
    <location>
        <begin position="184"/>
        <end position="268"/>
    </location>
</feature>
<dbReference type="Gene3D" id="3.50.50.60">
    <property type="entry name" value="FAD/NAD(P)-binding domain"/>
    <property type="match status" value="2"/>
</dbReference>
<dbReference type="GO" id="GO:0050660">
    <property type="term" value="F:flavin adenine dinucleotide binding"/>
    <property type="evidence" value="ECO:0007669"/>
    <property type="project" value="InterPro"/>
</dbReference>
<evidence type="ECO:0000259" key="6">
    <source>
        <dbReference type="Pfam" id="PF00732"/>
    </source>
</evidence>
<dbReference type="InterPro" id="IPR000172">
    <property type="entry name" value="GMC_OxRdtase_N"/>
</dbReference>
<dbReference type="Pfam" id="PF00732">
    <property type="entry name" value="GMC_oxred_N"/>
    <property type="match status" value="1"/>
</dbReference>